<comment type="caution">
    <text evidence="2">The sequence shown here is derived from an EMBL/GenBank/DDBJ whole genome shotgun (WGS) entry which is preliminary data.</text>
</comment>
<feature type="chain" id="PRO_5037831663" evidence="1">
    <location>
        <begin position="27"/>
        <end position="1146"/>
    </location>
</feature>
<reference evidence="2" key="1">
    <citation type="submission" date="2021-06" db="EMBL/GenBank/DDBJ databases">
        <title>44 bacteria genomes isolated from Dapeng, Shenzhen.</title>
        <authorList>
            <person name="Zheng W."/>
            <person name="Yu S."/>
            <person name="Huang Y."/>
        </authorList>
    </citation>
    <scope>NUCLEOTIDE SEQUENCE</scope>
    <source>
        <strain evidence="2">DP5N28-2</strain>
    </source>
</reference>
<accession>A0A953HUF6</accession>
<dbReference type="AlphaFoldDB" id="A0A953HUF6"/>
<proteinExistence type="predicted"/>
<evidence type="ECO:0000256" key="1">
    <source>
        <dbReference type="SAM" id="SignalP"/>
    </source>
</evidence>
<dbReference type="RefSeq" id="WP_222578195.1">
    <property type="nucleotide sequence ID" value="NZ_JAHVHU010000002.1"/>
</dbReference>
<name>A0A953HUF6_9BACT</name>
<gene>
    <name evidence="2" type="ORF">KUV50_00895</name>
</gene>
<evidence type="ECO:0000313" key="2">
    <source>
        <dbReference type="EMBL" id="MBY5956671.1"/>
    </source>
</evidence>
<protein>
    <submittedName>
        <fullName evidence="2">Uncharacterized protein</fullName>
    </submittedName>
</protein>
<evidence type="ECO:0000313" key="3">
    <source>
        <dbReference type="Proteomes" id="UP000753961"/>
    </source>
</evidence>
<dbReference type="EMBL" id="JAHVHU010000002">
    <property type="protein sequence ID" value="MBY5956671.1"/>
    <property type="molecule type" value="Genomic_DNA"/>
</dbReference>
<organism evidence="2 3">
    <name type="scientific">Membranihabitans marinus</name>
    <dbReference type="NCBI Taxonomy" id="1227546"/>
    <lineage>
        <taxon>Bacteria</taxon>
        <taxon>Pseudomonadati</taxon>
        <taxon>Bacteroidota</taxon>
        <taxon>Saprospiria</taxon>
        <taxon>Saprospirales</taxon>
        <taxon>Saprospiraceae</taxon>
        <taxon>Membranihabitans</taxon>
    </lineage>
</organism>
<keyword evidence="3" id="KW-1185">Reference proteome</keyword>
<keyword evidence="1" id="KW-0732">Signal</keyword>
<feature type="signal peptide" evidence="1">
    <location>
        <begin position="1"/>
        <end position="26"/>
    </location>
</feature>
<sequence length="1146" mass="131343">METRITILTLVVVWCLMFLLTSPAQGQSMAVPVDTVSAEYDSLVLPHPVIHPSLISIHTLEGNRLSDSVDYHLSSRTLIILNHEQHYDQYFVIHTKPLSPILARPATWVDTQQVKSDYLIKSLPGGLATDASLPAWSSISYSGHFGRGINIGNNQNTTLNSNFDLQLKGSLPHGIEVVGSLSDNSIPIQPEGNSQRLQEFDKVFIQLRKDNATLIAGDHEIRNPENYFMQYYKKTKGVFAGYDSTTPTGWNQQSTINYSVSKGKFKRTTIESEEGNQGPYRLAQTGNNLFVVVLAGTERVYLDGRLLQRGELNDYTIDYNLGEITFTPRIYISATSRIIVEYEFAEQNYLRSLFAGHSTWKKNNWELGLHVYSEQDGKNAYQNNILTPENEAILAEAGDEVENLNGTSIVPWDGGFEEGVVLYQLIDTMGFSRVLDLVKQPVDVPLYTAGFSFVGPGNGDYEQKGNFSNGEVYQWVAPDPDGSSNGSYAPITRLQAPQKQQMFGFDLKKSWGPNQENQIFSEWSLTNEDLNRFSSLDKADNVGWAQYSGFSWGKSLDSARHQSFRIEGNMEWRNQTYQPVSNYRPVEFNRNWNYSAEQSTVREQLYTIRATYHDRNFKTGYGYQNFDADSLYSGQRHELNLDWTPGSFDISLYESLTQSRTSLTGSLFSRPAATLTWHGTESGDLAITTGYQGEYNAVRSRDTDSLSSRSMRFDRIYTTVDWKENHSLTLSSRTDYSTEADGFLPSFRTDDLQMQTGITGETGFIRWITTLRHLKVLQEQSIIQDDQKGWNILGQMLFAQKWFDDGWRNQGEIAVSNGKEPRRQFQYIKVETGQGQYKYVDINNDSIQQLNEFFPAIYPDERNYIRVSTLENTLISTFNYKLKWAWNIDLAKWTTHDFWSKWSTDNSIQIENKQQRTGALSLWNIPDTALVSSRQNVLTNLYFNRNGKVIQEHLGYWVRKQKDFLHTGSESFDSQEYFSKTTLLFSNRINSFIELKKRITHQSATSFAERNFRIHFLQGNHKLRWMINRTMQLEYKVGITQGKEREGTTKSSTWTNELSWQYKPDLKWSAHTTVDYSRVKFESEEQNISLEQVMLEGLRPGGNLLWELNVQRRLPNNLVVSLRYHGRKTGDASVVHTGSIQANLLF</sequence>
<dbReference type="Proteomes" id="UP000753961">
    <property type="component" value="Unassembled WGS sequence"/>
</dbReference>